<feature type="compositionally biased region" description="Polar residues" evidence="1">
    <location>
        <begin position="1"/>
        <end position="15"/>
    </location>
</feature>
<sequence length="332" mass="37648">MEPSHQNTSHASQNNEDVDFAWSSPFDEGGEFFEESHPVNQSSVQEPLIMQPESENPQANIPPLQVREESELPGWAISGSKMSAESTATAEMGRPQVLHPFPNHIRSETPLFYDAPSCNVPFPSPGNRLINVTAVELLVFFPRWIRSIDVINRIMSNGGTGAIMANITDHHRDSHKPIIVEHFRKTIALRMRNQGDQSSTGGYNYSEWSVRTHRAPPNHDPNSLNIVGFRTHYQVDRPVRRPETDWDTSPINFASLARNVKRFPSGYDALSLTSCVQYAVNHPDEKWVFPDDMQRLVEHIYHGAEEALIVQHDHLDNMAFQRWTPVPSSVNQ</sequence>
<name>A0AAN6RC32_9PLEO</name>
<evidence type="ECO:0000313" key="3">
    <source>
        <dbReference type="Proteomes" id="UP001280581"/>
    </source>
</evidence>
<protein>
    <submittedName>
        <fullName evidence="2">Uncharacterized protein</fullName>
    </submittedName>
</protein>
<keyword evidence="3" id="KW-1185">Reference proteome</keyword>
<organism evidence="2 3">
    <name type="scientific">Pseudopithomyces chartarum</name>
    <dbReference type="NCBI Taxonomy" id="1892770"/>
    <lineage>
        <taxon>Eukaryota</taxon>
        <taxon>Fungi</taxon>
        <taxon>Dikarya</taxon>
        <taxon>Ascomycota</taxon>
        <taxon>Pezizomycotina</taxon>
        <taxon>Dothideomycetes</taxon>
        <taxon>Pleosporomycetidae</taxon>
        <taxon>Pleosporales</taxon>
        <taxon>Massarineae</taxon>
        <taxon>Didymosphaeriaceae</taxon>
        <taxon>Pseudopithomyces</taxon>
    </lineage>
</organism>
<evidence type="ECO:0000256" key="1">
    <source>
        <dbReference type="SAM" id="MobiDB-lite"/>
    </source>
</evidence>
<dbReference type="AlphaFoldDB" id="A0AAN6RC32"/>
<dbReference type="Proteomes" id="UP001280581">
    <property type="component" value="Unassembled WGS sequence"/>
</dbReference>
<reference evidence="2 3" key="1">
    <citation type="submission" date="2021-02" db="EMBL/GenBank/DDBJ databases">
        <title>Genome assembly of Pseudopithomyces chartarum.</title>
        <authorList>
            <person name="Jauregui R."/>
            <person name="Singh J."/>
            <person name="Voisey C."/>
        </authorList>
    </citation>
    <scope>NUCLEOTIDE SEQUENCE [LARGE SCALE GENOMIC DNA]</scope>
    <source>
        <strain evidence="2 3">AGR01</strain>
    </source>
</reference>
<evidence type="ECO:0000313" key="2">
    <source>
        <dbReference type="EMBL" id="KAK3201559.1"/>
    </source>
</evidence>
<feature type="region of interest" description="Disordered" evidence="1">
    <location>
        <begin position="1"/>
        <end position="60"/>
    </location>
</feature>
<proteinExistence type="predicted"/>
<accession>A0AAN6RC32</accession>
<gene>
    <name evidence="2" type="ORF">GRF29_185g1305786</name>
</gene>
<comment type="caution">
    <text evidence="2">The sequence shown here is derived from an EMBL/GenBank/DDBJ whole genome shotgun (WGS) entry which is preliminary data.</text>
</comment>
<dbReference type="EMBL" id="WVTA01000016">
    <property type="protein sequence ID" value="KAK3201559.1"/>
    <property type="molecule type" value="Genomic_DNA"/>
</dbReference>